<dbReference type="InterPro" id="IPR018376">
    <property type="entry name" value="Enoyl-CoA_hyd/isom_CS"/>
</dbReference>
<dbReference type="GeneID" id="102807162"/>
<name>A0ABM0MVA1_SACKO</name>
<dbReference type="Pfam" id="PF00378">
    <property type="entry name" value="ECH_1"/>
    <property type="match status" value="1"/>
</dbReference>
<dbReference type="Gene3D" id="3.90.226.10">
    <property type="entry name" value="2-enoyl-CoA Hydratase, Chain A, domain 1"/>
    <property type="match status" value="1"/>
</dbReference>
<reference evidence="5" key="1">
    <citation type="submission" date="2025-08" db="UniProtKB">
        <authorList>
            <consortium name="RefSeq"/>
        </authorList>
    </citation>
    <scope>IDENTIFICATION</scope>
    <source>
        <tissue evidence="5">Testes</tissue>
    </source>
</reference>
<dbReference type="PANTHER" id="PTHR11941">
    <property type="entry name" value="ENOYL-COA HYDRATASE-RELATED"/>
    <property type="match status" value="1"/>
</dbReference>
<evidence type="ECO:0000256" key="3">
    <source>
        <dbReference type="RuleBase" id="RU003707"/>
    </source>
</evidence>
<dbReference type="Gene3D" id="1.10.12.10">
    <property type="entry name" value="Lyase 2-enoyl-coa Hydratase, Chain A, domain 2"/>
    <property type="match status" value="1"/>
</dbReference>
<dbReference type="InterPro" id="IPR001753">
    <property type="entry name" value="Enoyl-CoA_hydra/iso"/>
</dbReference>
<keyword evidence="4" id="KW-1185">Reference proteome</keyword>
<dbReference type="CDD" id="cd06558">
    <property type="entry name" value="crotonase-like"/>
    <property type="match status" value="1"/>
</dbReference>
<dbReference type="Proteomes" id="UP000694865">
    <property type="component" value="Unplaced"/>
</dbReference>
<organism evidence="4 5">
    <name type="scientific">Saccoglossus kowalevskii</name>
    <name type="common">Acorn worm</name>
    <dbReference type="NCBI Taxonomy" id="10224"/>
    <lineage>
        <taxon>Eukaryota</taxon>
        <taxon>Metazoa</taxon>
        <taxon>Hemichordata</taxon>
        <taxon>Enteropneusta</taxon>
        <taxon>Harrimaniidae</taxon>
        <taxon>Saccoglossus</taxon>
    </lineage>
</organism>
<comment type="similarity">
    <text evidence="1 3">Belongs to the enoyl-CoA hydratase/isomerase family.</text>
</comment>
<dbReference type="InterPro" id="IPR014748">
    <property type="entry name" value="Enoyl-CoA_hydra_C"/>
</dbReference>
<protein>
    <submittedName>
        <fullName evidence="5">Methylglutaconyl-CoA hydratase, mitochondrial-like</fullName>
    </submittedName>
</protein>
<sequence>MTNVARLLRVWSPLLAKNRNIVQVRPLETHMRLLSTDIQQQQQDLLVKYIDAGEESGEDMGQIVVFAMNRPHVKNALGVNLVKMLVESLEKVKYDKSVRTLIVSSNVPGIFCAGGDLKERKAMPVNDVGPLVTRGRKIVGEFENLPMPVIAALDGGAYGGGLEIALACDFRIASTTAKMALTETKLGIIPGGGGTQRLPRTIGKGLAKEMIFTGKAVDGNQAEKMGLVNYAVEQNKDGTAAYIKAIKLAKEICANGPIGVKMAKIAINKGTEVDLQTGLAIEEACYAQVIPTKDRMIALKAFSEKRRPIFTGE</sequence>
<dbReference type="RefSeq" id="XP_006823942.1">
    <property type="nucleotide sequence ID" value="XM_006823879.1"/>
</dbReference>
<evidence type="ECO:0000256" key="1">
    <source>
        <dbReference type="ARBA" id="ARBA00005254"/>
    </source>
</evidence>
<proteinExistence type="inferred from homology"/>
<evidence type="ECO:0000313" key="5">
    <source>
        <dbReference type="RefSeq" id="XP_006823942.1"/>
    </source>
</evidence>
<evidence type="ECO:0000313" key="4">
    <source>
        <dbReference type="Proteomes" id="UP000694865"/>
    </source>
</evidence>
<gene>
    <name evidence="5" type="primary">LOC102807162</name>
</gene>
<dbReference type="PANTHER" id="PTHR11941:SF171">
    <property type="entry name" value="SD19268P"/>
    <property type="match status" value="1"/>
</dbReference>
<keyword evidence="2" id="KW-0456">Lyase</keyword>
<dbReference type="SUPFAM" id="SSF52096">
    <property type="entry name" value="ClpP/crotonase"/>
    <property type="match status" value="1"/>
</dbReference>
<evidence type="ECO:0000256" key="2">
    <source>
        <dbReference type="ARBA" id="ARBA00023239"/>
    </source>
</evidence>
<dbReference type="InterPro" id="IPR029045">
    <property type="entry name" value="ClpP/crotonase-like_dom_sf"/>
</dbReference>
<dbReference type="PROSITE" id="PS00166">
    <property type="entry name" value="ENOYL_COA_HYDRATASE"/>
    <property type="match status" value="1"/>
</dbReference>
<accession>A0ABM0MVA1</accession>